<comment type="caution">
    <text evidence="2">The sequence shown here is derived from an EMBL/GenBank/DDBJ whole genome shotgun (WGS) entry which is preliminary data.</text>
</comment>
<dbReference type="OrthoDB" id="3540856at2"/>
<evidence type="ECO:0000313" key="3">
    <source>
        <dbReference type="Proteomes" id="UP000265768"/>
    </source>
</evidence>
<feature type="transmembrane region" description="Helical" evidence="1">
    <location>
        <begin position="35"/>
        <end position="55"/>
    </location>
</feature>
<reference evidence="2 3" key="1">
    <citation type="submission" date="2018-09" db="EMBL/GenBank/DDBJ databases">
        <title>YIM 75507 draft genome.</title>
        <authorList>
            <person name="Tang S."/>
            <person name="Feng Y."/>
        </authorList>
    </citation>
    <scope>NUCLEOTIDE SEQUENCE [LARGE SCALE GENOMIC DNA]</scope>
    <source>
        <strain evidence="2 3">YIM 75507</strain>
    </source>
</reference>
<dbReference type="Proteomes" id="UP000265768">
    <property type="component" value="Unassembled WGS sequence"/>
</dbReference>
<dbReference type="AlphaFoldDB" id="A0A3A4BP67"/>
<name>A0A3A4BP67_9ACTN</name>
<organism evidence="2 3">
    <name type="scientific">Bailinhaonella thermotolerans</name>
    <dbReference type="NCBI Taxonomy" id="1070861"/>
    <lineage>
        <taxon>Bacteria</taxon>
        <taxon>Bacillati</taxon>
        <taxon>Actinomycetota</taxon>
        <taxon>Actinomycetes</taxon>
        <taxon>Streptosporangiales</taxon>
        <taxon>Streptosporangiaceae</taxon>
        <taxon>Bailinhaonella</taxon>
    </lineage>
</organism>
<evidence type="ECO:0000313" key="2">
    <source>
        <dbReference type="EMBL" id="RJL32814.1"/>
    </source>
</evidence>
<proteinExistence type="predicted"/>
<evidence type="ECO:0000256" key="1">
    <source>
        <dbReference type="SAM" id="Phobius"/>
    </source>
</evidence>
<dbReference type="NCBIfam" id="NF041681">
    <property type="entry name" value="HGxxPAAW"/>
    <property type="match status" value="1"/>
</dbReference>
<feature type="transmembrane region" description="Helical" evidence="1">
    <location>
        <begin position="12"/>
        <end position="29"/>
    </location>
</feature>
<accession>A0A3A4BP67</accession>
<keyword evidence="3" id="KW-1185">Reference proteome</keyword>
<keyword evidence="1" id="KW-0812">Transmembrane</keyword>
<dbReference type="EMBL" id="QZEY01000004">
    <property type="protein sequence ID" value="RJL32814.1"/>
    <property type="molecule type" value="Genomic_DNA"/>
</dbReference>
<dbReference type="RefSeq" id="WP_119927064.1">
    <property type="nucleotide sequence ID" value="NZ_QZEY01000004.1"/>
</dbReference>
<keyword evidence="1" id="KW-1133">Transmembrane helix</keyword>
<gene>
    <name evidence="2" type="ORF">D5H75_15275</name>
</gene>
<sequence length="80" mass="8021">MSSSHTGRPGSWAAVTAILVGFTLAGIALTLGPNWILVAAGVAVAAVGGVLALVFDIMSDVIVEQPRTPAPQADRATPTP</sequence>
<keyword evidence="1" id="KW-0472">Membrane</keyword>
<protein>
    <submittedName>
        <fullName evidence="2">Uncharacterized protein</fullName>
    </submittedName>
</protein>